<dbReference type="OrthoDB" id="9925428at2"/>
<keyword evidence="1" id="KW-1133">Transmembrane helix</keyword>
<protein>
    <submittedName>
        <fullName evidence="2">Uncharacterized protein</fullName>
    </submittedName>
</protein>
<accession>A0A5B8V3Y8</accession>
<dbReference type="EMBL" id="CP042436">
    <property type="protein sequence ID" value="QEC65421.1"/>
    <property type="molecule type" value="Genomic_DNA"/>
</dbReference>
<gene>
    <name evidence="2" type="ORF">FRZ54_23555</name>
</gene>
<evidence type="ECO:0000313" key="3">
    <source>
        <dbReference type="Proteomes" id="UP000321479"/>
    </source>
</evidence>
<dbReference type="RefSeq" id="WP_147034246.1">
    <property type="nucleotide sequence ID" value="NZ_CP042436.1"/>
</dbReference>
<proteinExistence type="predicted"/>
<keyword evidence="1" id="KW-0812">Transmembrane</keyword>
<keyword evidence="3" id="KW-1185">Reference proteome</keyword>
<dbReference type="KEGG" id="mgin:FRZ54_23555"/>
<evidence type="ECO:0000256" key="1">
    <source>
        <dbReference type="SAM" id="Phobius"/>
    </source>
</evidence>
<keyword evidence="1" id="KW-0472">Membrane</keyword>
<dbReference type="Proteomes" id="UP000321479">
    <property type="component" value="Chromosome"/>
</dbReference>
<reference evidence="2 3" key="1">
    <citation type="journal article" date="2017" name="Curr. Microbiol.">
        <title>Mucilaginibacter ginsenosidivorans sp. nov., Isolated from Soil of Ginseng Field.</title>
        <authorList>
            <person name="Kim M.M."/>
            <person name="Siddiqi M.Z."/>
            <person name="Im W.T."/>
        </authorList>
    </citation>
    <scope>NUCLEOTIDE SEQUENCE [LARGE SCALE GENOMIC DNA]</scope>
    <source>
        <strain evidence="2 3">Gsoil 3017</strain>
    </source>
</reference>
<dbReference type="AlphaFoldDB" id="A0A5B8V3Y8"/>
<organism evidence="2 3">
    <name type="scientific">Mucilaginibacter ginsenosidivorans</name>
    <dbReference type="NCBI Taxonomy" id="398053"/>
    <lineage>
        <taxon>Bacteria</taxon>
        <taxon>Pseudomonadati</taxon>
        <taxon>Bacteroidota</taxon>
        <taxon>Sphingobacteriia</taxon>
        <taxon>Sphingobacteriales</taxon>
        <taxon>Sphingobacteriaceae</taxon>
        <taxon>Mucilaginibacter</taxon>
    </lineage>
</organism>
<feature type="transmembrane region" description="Helical" evidence="1">
    <location>
        <begin position="80"/>
        <end position="98"/>
    </location>
</feature>
<evidence type="ECO:0000313" key="2">
    <source>
        <dbReference type="EMBL" id="QEC65421.1"/>
    </source>
</evidence>
<name>A0A5B8V3Y8_9SPHI</name>
<sequence>MFKAFIKVLFSFIVLMIVGFPTARSFYGPRAHKTYHIHAKEKAQCKQPHLDHMVHDNSWSLIKNSQLSSPPVQLKVKGAPMLYILFSMAFIVLALLSIRSHRVFSACRNRAYPSAPKIFIACQTFLI</sequence>